<dbReference type="EC" id="2.7.8.8" evidence="4"/>
<dbReference type="PANTHER" id="PTHR14269:SF61">
    <property type="entry name" value="CDP-DIACYLGLYCEROL--SERINE O-PHOSPHATIDYLTRANSFERASE"/>
    <property type="match status" value="1"/>
</dbReference>
<dbReference type="InterPro" id="IPR050324">
    <property type="entry name" value="CDP-alcohol_PTase-I"/>
</dbReference>
<dbReference type="PROSITE" id="PS00379">
    <property type="entry name" value="CDP_ALCOHOL_P_TRANSF"/>
    <property type="match status" value="1"/>
</dbReference>
<reference evidence="19" key="1">
    <citation type="submission" date="2006-03" db="EMBL/GenBank/DDBJ databases">
        <title>Complete genome sequence of Gemmatimonas aurantiaca T-27 that represents a novel phylum Gemmatimonadetes.</title>
        <authorList>
            <person name="Takasaki K."/>
            <person name="Ichikawa N."/>
            <person name="Miura H."/>
            <person name="Matsushita S."/>
            <person name="Watanabe Y."/>
            <person name="Oguchi A."/>
            <person name="Ankai A."/>
            <person name="Yashiro I."/>
            <person name="Takahashi M."/>
            <person name="Terui Y."/>
            <person name="Fukui S."/>
            <person name="Yokoyama H."/>
            <person name="Tanikawa S."/>
            <person name="Hanada S."/>
            <person name="Kamagata Y."/>
            <person name="Fujita N."/>
        </authorList>
    </citation>
    <scope>NUCLEOTIDE SEQUENCE [LARGE SCALE GENOMIC DNA]</scope>
    <source>
        <strain evidence="19">T-27 / DSM 14586 / JCM 11422 / NBRC 100505</strain>
    </source>
</reference>
<evidence type="ECO:0000256" key="3">
    <source>
        <dbReference type="ARBA" id="ARBA00010441"/>
    </source>
</evidence>
<accession>C1A3V1</accession>
<evidence type="ECO:0000256" key="7">
    <source>
        <dbReference type="ARBA" id="ARBA00022679"/>
    </source>
</evidence>
<feature type="transmembrane region" description="Helical" evidence="17">
    <location>
        <begin position="182"/>
        <end position="200"/>
    </location>
</feature>
<comment type="catalytic activity">
    <reaction evidence="1">
        <text>a CDP-1,2-diacyl-sn-glycerol + L-serine = a 1,2-diacyl-sn-glycero-3-phospho-L-serine + CMP + H(+)</text>
        <dbReference type="Rhea" id="RHEA:16913"/>
        <dbReference type="ChEBI" id="CHEBI:15378"/>
        <dbReference type="ChEBI" id="CHEBI:33384"/>
        <dbReference type="ChEBI" id="CHEBI:57262"/>
        <dbReference type="ChEBI" id="CHEBI:58332"/>
        <dbReference type="ChEBI" id="CHEBI:60377"/>
        <dbReference type="EC" id="2.7.8.8"/>
    </reaction>
</comment>
<feature type="transmembrane region" description="Helical" evidence="17">
    <location>
        <begin position="25"/>
        <end position="46"/>
    </location>
</feature>
<evidence type="ECO:0000256" key="16">
    <source>
        <dbReference type="SAM" id="MobiDB-lite"/>
    </source>
</evidence>
<evidence type="ECO:0000313" key="18">
    <source>
        <dbReference type="EMBL" id="BAH38776.1"/>
    </source>
</evidence>
<keyword evidence="6" id="KW-0444">Lipid biosynthesis</keyword>
<evidence type="ECO:0000313" key="19">
    <source>
        <dbReference type="Proteomes" id="UP000002209"/>
    </source>
</evidence>
<keyword evidence="19" id="KW-1185">Reference proteome</keyword>
<evidence type="ECO:0000256" key="17">
    <source>
        <dbReference type="SAM" id="Phobius"/>
    </source>
</evidence>
<dbReference type="HOGENOM" id="CLU_049944_2_0_0"/>
<comment type="subcellular location">
    <subcellularLocation>
        <location evidence="2">Endomembrane system</location>
        <topology evidence="2">Multi-pass membrane protein</topology>
    </subcellularLocation>
</comment>
<feature type="region of interest" description="Disordered" evidence="16">
    <location>
        <begin position="1"/>
        <end position="21"/>
    </location>
</feature>
<evidence type="ECO:0000256" key="14">
    <source>
        <dbReference type="ARBA" id="ARBA00032361"/>
    </source>
</evidence>
<dbReference type="EMBL" id="AP009153">
    <property type="protein sequence ID" value="BAH38776.1"/>
    <property type="molecule type" value="Genomic_DNA"/>
</dbReference>
<keyword evidence="9 17" id="KW-1133">Transmembrane helix</keyword>
<dbReference type="InterPro" id="IPR048254">
    <property type="entry name" value="CDP_ALCOHOL_P_TRANSF_CS"/>
</dbReference>
<evidence type="ECO:0000256" key="10">
    <source>
        <dbReference type="ARBA" id="ARBA00023098"/>
    </source>
</evidence>
<dbReference type="GO" id="GO:0012505">
    <property type="term" value="C:endomembrane system"/>
    <property type="evidence" value="ECO:0007669"/>
    <property type="project" value="UniProtKB-SubCell"/>
</dbReference>
<dbReference type="eggNOG" id="COG1183">
    <property type="taxonomic scope" value="Bacteria"/>
</dbReference>
<dbReference type="PANTHER" id="PTHR14269">
    <property type="entry name" value="CDP-DIACYLGLYCEROL--GLYCEROL-3-PHOSPHATE 3-PHOSPHATIDYLTRANSFERASE-RELATED"/>
    <property type="match status" value="1"/>
</dbReference>
<dbReference type="GO" id="GO:0003882">
    <property type="term" value="F:CDP-diacylglycerol-serine O-phosphatidyltransferase activity"/>
    <property type="evidence" value="ECO:0007669"/>
    <property type="project" value="UniProtKB-EC"/>
</dbReference>
<evidence type="ECO:0000256" key="15">
    <source>
        <dbReference type="RuleBase" id="RU003750"/>
    </source>
</evidence>
<dbReference type="RefSeq" id="WP_012683223.1">
    <property type="nucleotide sequence ID" value="NC_012489.1"/>
</dbReference>
<organism evidence="18 19">
    <name type="scientific">Gemmatimonas aurantiaca (strain DSM 14586 / JCM 11422 / NBRC 100505 / T-27)</name>
    <dbReference type="NCBI Taxonomy" id="379066"/>
    <lineage>
        <taxon>Bacteria</taxon>
        <taxon>Pseudomonadati</taxon>
        <taxon>Gemmatimonadota</taxon>
        <taxon>Gemmatimonadia</taxon>
        <taxon>Gemmatimonadales</taxon>
        <taxon>Gemmatimonadaceae</taxon>
        <taxon>Gemmatimonas</taxon>
    </lineage>
</organism>
<dbReference type="InterPro" id="IPR043130">
    <property type="entry name" value="CDP-OH_PTrfase_TM_dom"/>
</dbReference>
<dbReference type="GO" id="GO:0008654">
    <property type="term" value="P:phospholipid biosynthetic process"/>
    <property type="evidence" value="ECO:0007669"/>
    <property type="project" value="UniProtKB-KW"/>
</dbReference>
<dbReference type="AlphaFoldDB" id="C1A3V1"/>
<keyword evidence="12" id="KW-0594">Phospholipid biosynthesis</keyword>
<dbReference type="KEGG" id="gau:GAU_1734"/>
<feature type="compositionally biased region" description="Acidic residues" evidence="16">
    <location>
        <begin position="263"/>
        <end position="273"/>
    </location>
</feature>
<dbReference type="Proteomes" id="UP000002209">
    <property type="component" value="Chromosome"/>
</dbReference>
<feature type="transmembrane region" description="Helical" evidence="17">
    <location>
        <begin position="113"/>
        <end position="130"/>
    </location>
</feature>
<dbReference type="InterPro" id="IPR000462">
    <property type="entry name" value="CDP-OH_P_trans"/>
</dbReference>
<evidence type="ECO:0000256" key="2">
    <source>
        <dbReference type="ARBA" id="ARBA00004127"/>
    </source>
</evidence>
<feature type="transmembrane region" description="Helical" evidence="17">
    <location>
        <begin position="235"/>
        <end position="255"/>
    </location>
</feature>
<feature type="region of interest" description="Disordered" evidence="16">
    <location>
        <begin position="261"/>
        <end position="301"/>
    </location>
</feature>
<name>C1A3V1_GEMAT</name>
<comment type="similarity">
    <text evidence="3 15">Belongs to the CDP-alcohol phosphatidyltransferase class-I family.</text>
</comment>
<evidence type="ECO:0000256" key="4">
    <source>
        <dbReference type="ARBA" id="ARBA00013174"/>
    </source>
</evidence>
<dbReference type="GO" id="GO:0016020">
    <property type="term" value="C:membrane"/>
    <property type="evidence" value="ECO:0007669"/>
    <property type="project" value="InterPro"/>
</dbReference>
<evidence type="ECO:0000256" key="8">
    <source>
        <dbReference type="ARBA" id="ARBA00022692"/>
    </source>
</evidence>
<dbReference type="STRING" id="379066.GAU_1734"/>
<feature type="compositionally biased region" description="Basic residues" evidence="16">
    <location>
        <begin position="277"/>
        <end position="286"/>
    </location>
</feature>
<feature type="transmembrane region" description="Helical" evidence="17">
    <location>
        <begin position="142"/>
        <end position="162"/>
    </location>
</feature>
<gene>
    <name evidence="18" type="primary">pssA</name>
    <name evidence="18" type="ordered locus">GAU_1734</name>
</gene>
<evidence type="ECO:0000256" key="11">
    <source>
        <dbReference type="ARBA" id="ARBA00023136"/>
    </source>
</evidence>
<evidence type="ECO:0000256" key="9">
    <source>
        <dbReference type="ARBA" id="ARBA00022989"/>
    </source>
</evidence>
<evidence type="ECO:0000256" key="6">
    <source>
        <dbReference type="ARBA" id="ARBA00022516"/>
    </source>
</evidence>
<feature type="transmembrane region" description="Helical" evidence="17">
    <location>
        <begin position="212"/>
        <end position="229"/>
    </location>
</feature>
<dbReference type="NCBIfam" id="TIGR00473">
    <property type="entry name" value="pssA"/>
    <property type="match status" value="1"/>
</dbReference>
<evidence type="ECO:0000256" key="1">
    <source>
        <dbReference type="ARBA" id="ARBA00000287"/>
    </source>
</evidence>
<keyword evidence="11 17" id="KW-0472">Membrane</keyword>
<evidence type="ECO:0000256" key="12">
    <source>
        <dbReference type="ARBA" id="ARBA00023209"/>
    </source>
</evidence>
<sequence length="301" mass="33480">MSQSPEARPGSEPAERARRPRPRAVVALPNGFTLANLFFGIFAIVSASRGDFDAAARFIVFGAIADTLDGRIARATKSGSRFGEELDSLVDAISFGTAPALIMYFAVFQSSRWEWIFCFFFTACAVMRLARFNVESAGRKTTHFSGLPSPAAGMTLATYYWFSQTPLYTETIIGDLPWHQMLRWVMLGLGMLMISNVQYAKVPTVNFRTIKGLLGFLLVIGTFVGVIFLPKKFFFPALMAYVLYGILRTVFLGLLDRLPGRDDADDDDEFDDDPGTRRRSLRRRSKQNPSGSHTGHEESPA</sequence>
<evidence type="ECO:0000256" key="5">
    <source>
        <dbReference type="ARBA" id="ARBA00017171"/>
    </source>
</evidence>
<keyword evidence="10" id="KW-0443">Lipid metabolism</keyword>
<keyword evidence="7 15" id="KW-0808">Transferase</keyword>
<evidence type="ECO:0000256" key="13">
    <source>
        <dbReference type="ARBA" id="ARBA00023264"/>
    </source>
</evidence>
<dbReference type="Pfam" id="PF01066">
    <property type="entry name" value="CDP-OH_P_transf"/>
    <property type="match status" value="1"/>
</dbReference>
<keyword evidence="13" id="KW-1208">Phospholipid metabolism</keyword>
<proteinExistence type="inferred from homology"/>
<feature type="compositionally biased region" description="Low complexity" evidence="16">
    <location>
        <begin position="1"/>
        <end position="12"/>
    </location>
</feature>
<keyword evidence="8 17" id="KW-0812">Transmembrane</keyword>
<dbReference type="Gene3D" id="1.20.120.1760">
    <property type="match status" value="1"/>
</dbReference>
<dbReference type="InterPro" id="IPR004533">
    <property type="entry name" value="CDP-diaglyc--ser_O-PTrfase"/>
</dbReference>
<protein>
    <recommendedName>
        <fullName evidence="5">CDP-diacylglycerol--serine O-phosphatidyltransferase</fullName>
        <ecNumber evidence="4">2.7.8.8</ecNumber>
    </recommendedName>
    <alternativeName>
        <fullName evidence="14">Phosphatidylserine synthase</fullName>
    </alternativeName>
</protein>